<reference evidence="5" key="2">
    <citation type="submission" date="2024-04" db="EMBL/GenBank/DDBJ databases">
        <authorList>
            <person name="Chen Y."/>
            <person name="Shah S."/>
            <person name="Dougan E. K."/>
            <person name="Thang M."/>
            <person name="Chan C."/>
        </authorList>
    </citation>
    <scope>NUCLEOTIDE SEQUENCE [LARGE SCALE GENOMIC DNA]</scope>
</reference>
<evidence type="ECO:0000313" key="4">
    <source>
        <dbReference type="EMBL" id="CAI4006723.1"/>
    </source>
</evidence>
<dbReference type="InterPro" id="IPR002885">
    <property type="entry name" value="PPR_rpt"/>
</dbReference>
<evidence type="ECO:0000313" key="6">
    <source>
        <dbReference type="EMBL" id="CAL4794035.1"/>
    </source>
</evidence>
<dbReference type="PROSITE" id="PS51375">
    <property type="entry name" value="PPR"/>
    <property type="match status" value="4"/>
</dbReference>
<dbReference type="InterPro" id="IPR011990">
    <property type="entry name" value="TPR-like_helical_dom_sf"/>
</dbReference>
<dbReference type="Gene3D" id="1.25.40.10">
    <property type="entry name" value="Tetratricopeptide repeat domain"/>
    <property type="match status" value="1"/>
</dbReference>
<organism evidence="4">
    <name type="scientific">Cladocopium goreaui</name>
    <dbReference type="NCBI Taxonomy" id="2562237"/>
    <lineage>
        <taxon>Eukaryota</taxon>
        <taxon>Sar</taxon>
        <taxon>Alveolata</taxon>
        <taxon>Dinophyceae</taxon>
        <taxon>Suessiales</taxon>
        <taxon>Symbiodiniaceae</taxon>
        <taxon>Cladocopium</taxon>
    </lineage>
</organism>
<keyword evidence="7" id="KW-1185">Reference proteome</keyword>
<feature type="repeat" description="PPR" evidence="2">
    <location>
        <begin position="178"/>
        <end position="212"/>
    </location>
</feature>
<evidence type="ECO:0000313" key="5">
    <source>
        <dbReference type="EMBL" id="CAL1160098.1"/>
    </source>
</evidence>
<evidence type="ECO:0000256" key="1">
    <source>
        <dbReference type="ARBA" id="ARBA00022737"/>
    </source>
</evidence>
<evidence type="ECO:0000256" key="2">
    <source>
        <dbReference type="PROSITE-ProRule" id="PRU00708"/>
    </source>
</evidence>
<gene>
    <name evidence="4" type="ORF">C1SCF055_LOCUS32337</name>
</gene>
<accession>A0A9P1DDN5</accession>
<dbReference type="EMBL" id="CAMXCT020003890">
    <property type="protein sequence ID" value="CAL1160098.1"/>
    <property type="molecule type" value="Genomic_DNA"/>
</dbReference>
<dbReference type="EMBL" id="CAMXCT030003890">
    <property type="protein sequence ID" value="CAL4794035.1"/>
    <property type="molecule type" value="Genomic_DNA"/>
</dbReference>
<feature type="repeat" description="PPR" evidence="2">
    <location>
        <begin position="213"/>
        <end position="247"/>
    </location>
</feature>
<dbReference type="Proteomes" id="UP001152797">
    <property type="component" value="Unassembled WGS sequence"/>
</dbReference>
<keyword evidence="3" id="KW-0732">Signal</keyword>
<keyword evidence="1" id="KW-0677">Repeat</keyword>
<proteinExistence type="predicted"/>
<reference evidence="4" key="1">
    <citation type="submission" date="2022-10" db="EMBL/GenBank/DDBJ databases">
        <authorList>
            <person name="Chen Y."/>
            <person name="Dougan E. K."/>
            <person name="Chan C."/>
            <person name="Rhodes N."/>
            <person name="Thang M."/>
        </authorList>
    </citation>
    <scope>NUCLEOTIDE SEQUENCE</scope>
</reference>
<dbReference type="EMBL" id="CAMXCT010003890">
    <property type="protein sequence ID" value="CAI4006723.1"/>
    <property type="molecule type" value="Genomic_DNA"/>
</dbReference>
<dbReference type="OrthoDB" id="447209at2759"/>
<dbReference type="PANTHER" id="PTHR47447:SF17">
    <property type="entry name" value="OS12G0638900 PROTEIN"/>
    <property type="match status" value="1"/>
</dbReference>
<dbReference type="Pfam" id="PF01535">
    <property type="entry name" value="PPR"/>
    <property type="match status" value="1"/>
</dbReference>
<evidence type="ECO:0000256" key="3">
    <source>
        <dbReference type="SAM" id="SignalP"/>
    </source>
</evidence>
<evidence type="ECO:0000313" key="7">
    <source>
        <dbReference type="Proteomes" id="UP001152797"/>
    </source>
</evidence>
<protein>
    <submittedName>
        <fullName evidence="6">Pentatricopeptide repeat-containing protein</fullName>
    </submittedName>
</protein>
<feature type="chain" id="PRO_5043271267" evidence="3">
    <location>
        <begin position="26"/>
        <end position="270"/>
    </location>
</feature>
<feature type="repeat" description="PPR" evidence="2">
    <location>
        <begin position="143"/>
        <end position="177"/>
    </location>
</feature>
<dbReference type="AlphaFoldDB" id="A0A9P1DDN5"/>
<feature type="signal peptide" evidence="3">
    <location>
        <begin position="1"/>
        <end position="25"/>
    </location>
</feature>
<feature type="repeat" description="PPR" evidence="2">
    <location>
        <begin position="108"/>
        <end position="142"/>
    </location>
</feature>
<name>A0A9P1DDN5_9DINO</name>
<dbReference type="PANTHER" id="PTHR47447">
    <property type="entry name" value="OS03G0856100 PROTEIN"/>
    <property type="match status" value="1"/>
</dbReference>
<comment type="caution">
    <text evidence="4">The sequence shown here is derived from an EMBL/GenBank/DDBJ whole genome shotgun (WGS) entry which is preliminary data.</text>
</comment>
<dbReference type="Pfam" id="PF13041">
    <property type="entry name" value="PPR_2"/>
    <property type="match status" value="1"/>
</dbReference>
<sequence>MAPDRGCMRWRWLALAAAGAPWSFAVERSKAVQVRPEGHPGHGYRTMKSKASWRFREEDDDKHRLLMKLRNPQTKRSVALGARGKWMFVERELAETVAALQQRRLLTEAREYTLTIKVLGQLGLWREAVGMLRDMERNGVSPDVITYNAAIMALSRNKRWKEAIELVAEMWSVQITPDVISYTSAISACASTGHWKEALQLLAEMERAGIRADVRIFNAAVNACAQAGESARALQLLDSMPERKLAPDVITYNAAINACAQSGEFLGRVT</sequence>
<dbReference type="Pfam" id="PF13812">
    <property type="entry name" value="PPR_3"/>
    <property type="match status" value="1"/>
</dbReference>
<dbReference type="NCBIfam" id="TIGR00756">
    <property type="entry name" value="PPR"/>
    <property type="match status" value="4"/>
</dbReference>